<dbReference type="Proteomes" id="UP000253769">
    <property type="component" value="Unassembled WGS sequence"/>
</dbReference>
<evidence type="ECO:0000259" key="2">
    <source>
        <dbReference type="Pfam" id="PF00535"/>
    </source>
</evidence>
<dbReference type="GO" id="GO:0016740">
    <property type="term" value="F:transferase activity"/>
    <property type="evidence" value="ECO:0007669"/>
    <property type="project" value="UniProtKB-KW"/>
</dbReference>
<comment type="similarity">
    <text evidence="1">Belongs to the glycosyltransferase 2 family. WaaE/KdtX subfamily.</text>
</comment>
<evidence type="ECO:0000313" key="4">
    <source>
        <dbReference type="Proteomes" id="UP000253769"/>
    </source>
</evidence>
<dbReference type="InterPro" id="IPR029044">
    <property type="entry name" value="Nucleotide-diphossugar_trans"/>
</dbReference>
<dbReference type="SUPFAM" id="SSF53448">
    <property type="entry name" value="Nucleotide-diphospho-sugar transferases"/>
    <property type="match status" value="1"/>
</dbReference>
<dbReference type="Gene3D" id="3.90.550.10">
    <property type="entry name" value="Spore Coat Polysaccharide Biosynthesis Protein SpsA, Chain A"/>
    <property type="match status" value="1"/>
</dbReference>
<dbReference type="PANTHER" id="PTHR43630:SF2">
    <property type="entry name" value="GLYCOSYLTRANSFERASE"/>
    <property type="match status" value="1"/>
</dbReference>
<keyword evidence="3" id="KW-0808">Transferase</keyword>
<feature type="domain" description="Glycosyltransferase 2-like" evidence="2">
    <location>
        <begin position="7"/>
        <end position="145"/>
    </location>
</feature>
<dbReference type="PANTHER" id="PTHR43630">
    <property type="entry name" value="POLY-BETA-1,6-N-ACETYL-D-GLUCOSAMINE SYNTHASE"/>
    <property type="match status" value="1"/>
</dbReference>
<gene>
    <name evidence="3" type="ORF">DV711_14120</name>
</gene>
<sequence length="254" mass="29179">MNRITGIIITLNEEDNIAECIKGISSFCDDIIVVDSLSKDKTVQIAEEMGARVYLQKYLGDGPQRIYGAQFAKNDWILSIDADERPEADMLEAIANLKLDDPSTAYAFRRKSYVGNHWIKAAGFYPDYVTRLYNRTTSHYLDRKSHSKVIAPKTTKLDSHIYHLTYESYAHWLQRLDWFTTRDAWALYERGVKPSNIKPVTSCIGAFIRKMIIKGGIFQGLDGMTVTLTSMMRAYMKYIKLNELHEEKAANQRD</sequence>
<reference evidence="3 4" key="1">
    <citation type="submission" date="2018-07" db="EMBL/GenBank/DDBJ databases">
        <title>Motiliproteus coralliicola sp. nov., a bacterium isolated from Coral.</title>
        <authorList>
            <person name="Wang G."/>
        </authorList>
    </citation>
    <scope>NUCLEOTIDE SEQUENCE [LARGE SCALE GENOMIC DNA]</scope>
    <source>
        <strain evidence="3 4">C34</strain>
    </source>
</reference>
<comment type="caution">
    <text evidence="3">The sequence shown here is derived from an EMBL/GenBank/DDBJ whole genome shotgun (WGS) entry which is preliminary data.</text>
</comment>
<dbReference type="Pfam" id="PF00535">
    <property type="entry name" value="Glycos_transf_2"/>
    <property type="match status" value="1"/>
</dbReference>
<dbReference type="CDD" id="cd02511">
    <property type="entry name" value="Beta4Glucosyltransferase"/>
    <property type="match status" value="1"/>
</dbReference>
<accession>A0A369WDI6</accession>
<dbReference type="RefSeq" id="WP_114696369.1">
    <property type="nucleotide sequence ID" value="NZ_QQOH01000004.1"/>
</dbReference>
<name>A0A369WDI6_9GAMM</name>
<dbReference type="OrthoDB" id="9815923at2"/>
<dbReference type="AlphaFoldDB" id="A0A369WDI6"/>
<proteinExistence type="inferred from homology"/>
<evidence type="ECO:0000256" key="1">
    <source>
        <dbReference type="ARBA" id="ARBA00038494"/>
    </source>
</evidence>
<dbReference type="EMBL" id="QQOH01000004">
    <property type="protein sequence ID" value="RDE18754.1"/>
    <property type="molecule type" value="Genomic_DNA"/>
</dbReference>
<organism evidence="3 4">
    <name type="scientific">Motiliproteus coralliicola</name>
    <dbReference type="NCBI Taxonomy" id="2283196"/>
    <lineage>
        <taxon>Bacteria</taxon>
        <taxon>Pseudomonadati</taxon>
        <taxon>Pseudomonadota</taxon>
        <taxon>Gammaproteobacteria</taxon>
        <taxon>Oceanospirillales</taxon>
        <taxon>Oceanospirillaceae</taxon>
        <taxon>Motiliproteus</taxon>
    </lineage>
</organism>
<dbReference type="InterPro" id="IPR001173">
    <property type="entry name" value="Glyco_trans_2-like"/>
</dbReference>
<protein>
    <submittedName>
        <fullName evidence="3">Glycosyltransferase family 2 protein</fullName>
    </submittedName>
</protein>
<evidence type="ECO:0000313" key="3">
    <source>
        <dbReference type="EMBL" id="RDE18754.1"/>
    </source>
</evidence>
<keyword evidence="4" id="KW-1185">Reference proteome</keyword>